<reference evidence="4" key="1">
    <citation type="journal article" date="2012" name="Nat. Biotechnol.">
        <title>Reference genome sequence of the model plant Setaria.</title>
        <authorList>
            <person name="Bennetzen J.L."/>
            <person name="Schmutz J."/>
            <person name="Wang H."/>
            <person name="Percifield R."/>
            <person name="Hawkins J."/>
            <person name="Pontaroli A.C."/>
            <person name="Estep M."/>
            <person name="Feng L."/>
            <person name="Vaughn J.N."/>
            <person name="Grimwood J."/>
            <person name="Jenkins J."/>
            <person name="Barry K."/>
            <person name="Lindquist E."/>
            <person name="Hellsten U."/>
            <person name="Deshpande S."/>
            <person name="Wang X."/>
            <person name="Wu X."/>
            <person name="Mitros T."/>
            <person name="Triplett J."/>
            <person name="Yang X."/>
            <person name="Ye C.Y."/>
            <person name="Mauro-Herrera M."/>
            <person name="Wang L."/>
            <person name="Li P."/>
            <person name="Sharma M."/>
            <person name="Sharma R."/>
            <person name="Ronald P.C."/>
            <person name="Panaud O."/>
            <person name="Kellogg E.A."/>
            <person name="Brutnell T.P."/>
            <person name="Doust A.N."/>
            <person name="Tuskan G.A."/>
            <person name="Rokhsar D."/>
            <person name="Devos K.M."/>
        </authorList>
    </citation>
    <scope>NUCLEOTIDE SEQUENCE [LARGE SCALE GENOMIC DNA]</scope>
    <source>
        <strain evidence="4">cv. Yugu1</strain>
    </source>
</reference>
<dbReference type="Gramene" id="KQK95347">
    <property type="protein sequence ID" value="KQK95347"/>
    <property type="gene ID" value="SETIT_027350mg"/>
</dbReference>
<feature type="compositionally biased region" description="Polar residues" evidence="1">
    <location>
        <begin position="20"/>
        <end position="29"/>
    </location>
</feature>
<dbReference type="eggNOG" id="ENOG502R3G8">
    <property type="taxonomic scope" value="Eukaryota"/>
</dbReference>
<evidence type="ECO:0000313" key="3">
    <source>
        <dbReference type="EnsemblPlants" id="KQK95347"/>
    </source>
</evidence>
<evidence type="ECO:0000313" key="4">
    <source>
        <dbReference type="Proteomes" id="UP000004995"/>
    </source>
</evidence>
<name>K3ZL94_SETIT</name>
<dbReference type="AlphaFoldDB" id="K3ZL94"/>
<sequence>MSQRTTTHNIIFKTDHYPINTSLKTTPKQHASAHHRAGGPDPCTPATDPSPQRWGRGAAMRAGQTPPSGWPRPMHASHGSKPPTMGPRGGNAGRPVALLSAAPQTDGSSRSTPDQVYHATKSARGASGEPPGTQRGRSTAAPGRRRRSRTPIAASTSSLLAGRGSPPSSVAMSAAVSPSCMLLEPFVFRKDDDESFPDEGEAPIRATGTTSWGAQFRIAFSLAKPPQISRLYAQLPVPGFLDRNVASPLSIVATHRHLALVRVATWTSEMVTVQNFFIFTADEGPSSSLKALPPCTEPEFDYTRHSVRVPRRRRLPDGTPRMLHVGNLGFWCRGKEFVVAELTFFKPINHDKVFADICLLHSDRDQLGATWKSMRVEFLSTDDPDDADLFQISWWCTEAVIPFDKWLCWIDYHRGILFCDMSKLPNPPTVSFIWFPLDRLPISGNRTGTSTMCYRAVSVVDRGRALKFVNITRHDGIPFEALKPGTGFTITCHTLVLGRGSMAWKEDYTVTSGELWEANTPERLPRCILMFPQVDIDRPHVVHFLYIEFGYYARKKMWVVSIDMSTKTVESFSLYINGHEGLETDDADLIDLIERKSVSPWPFLPCEFPKFLNLS</sequence>
<dbReference type="Pfam" id="PF07762">
    <property type="entry name" value="DUF1618"/>
    <property type="match status" value="1"/>
</dbReference>
<dbReference type="InterPro" id="IPR011676">
    <property type="entry name" value="DUF1618"/>
</dbReference>
<dbReference type="OMA" id="AIMATHR"/>
<feature type="compositionally biased region" description="Polar residues" evidence="1">
    <location>
        <begin position="102"/>
        <end position="114"/>
    </location>
</feature>
<organism evidence="3 4">
    <name type="scientific">Setaria italica</name>
    <name type="common">Foxtail millet</name>
    <name type="synonym">Panicum italicum</name>
    <dbReference type="NCBI Taxonomy" id="4555"/>
    <lineage>
        <taxon>Eukaryota</taxon>
        <taxon>Viridiplantae</taxon>
        <taxon>Streptophyta</taxon>
        <taxon>Embryophyta</taxon>
        <taxon>Tracheophyta</taxon>
        <taxon>Spermatophyta</taxon>
        <taxon>Magnoliopsida</taxon>
        <taxon>Liliopsida</taxon>
        <taxon>Poales</taxon>
        <taxon>Poaceae</taxon>
        <taxon>PACMAD clade</taxon>
        <taxon>Panicoideae</taxon>
        <taxon>Panicodae</taxon>
        <taxon>Paniceae</taxon>
        <taxon>Cenchrinae</taxon>
        <taxon>Setaria</taxon>
    </lineage>
</organism>
<keyword evidence="4" id="KW-1185">Reference proteome</keyword>
<dbReference type="EMBL" id="AGNK02005143">
    <property type="status" value="NOT_ANNOTATED_CDS"/>
    <property type="molecule type" value="Genomic_DNA"/>
</dbReference>
<dbReference type="HOGENOM" id="CLU_019112_5_0_1"/>
<reference evidence="3" key="2">
    <citation type="submission" date="2018-08" db="UniProtKB">
        <authorList>
            <consortium name="EnsemblPlants"/>
        </authorList>
    </citation>
    <scope>IDENTIFICATION</scope>
    <source>
        <strain evidence="3">Yugu1</strain>
    </source>
</reference>
<evidence type="ECO:0000259" key="2">
    <source>
        <dbReference type="Pfam" id="PF07762"/>
    </source>
</evidence>
<evidence type="ECO:0000256" key="1">
    <source>
        <dbReference type="SAM" id="MobiDB-lite"/>
    </source>
</evidence>
<proteinExistence type="predicted"/>
<dbReference type="EnsemblPlants" id="KQK95347">
    <property type="protein sequence ID" value="KQK95347"/>
    <property type="gene ID" value="SETIT_027350mg"/>
</dbReference>
<feature type="region of interest" description="Disordered" evidence="1">
    <location>
        <begin position="20"/>
        <end position="168"/>
    </location>
</feature>
<protein>
    <recommendedName>
        <fullName evidence="2">DUF1618 domain-containing protein</fullName>
    </recommendedName>
</protein>
<accession>K3ZL94</accession>
<dbReference type="Proteomes" id="UP000004995">
    <property type="component" value="Unassembled WGS sequence"/>
</dbReference>
<dbReference type="PANTHER" id="PTHR33074:SF128">
    <property type="entry name" value="EXPRESSED PROTEIN"/>
    <property type="match status" value="1"/>
</dbReference>
<feature type="domain" description="DUF1618" evidence="2">
    <location>
        <begin position="409"/>
        <end position="543"/>
    </location>
</feature>
<dbReference type="PANTHER" id="PTHR33074">
    <property type="entry name" value="EXPRESSED PROTEIN-RELATED"/>
    <property type="match status" value="1"/>
</dbReference>
<dbReference type="InParanoid" id="K3ZL94"/>